<accession>A0ABR1E135</accession>
<reference evidence="2 3" key="1">
    <citation type="submission" date="2023-08" db="EMBL/GenBank/DDBJ databases">
        <title>A Necator americanus chromosomal reference genome.</title>
        <authorList>
            <person name="Ilik V."/>
            <person name="Petrzelkova K.J."/>
            <person name="Pardy F."/>
            <person name="Fuh T."/>
            <person name="Niatou-Singa F.S."/>
            <person name="Gouil Q."/>
            <person name="Baker L."/>
            <person name="Ritchie M.E."/>
            <person name="Jex A.R."/>
            <person name="Gazzola D."/>
            <person name="Li H."/>
            <person name="Toshio Fujiwara R."/>
            <person name="Zhan B."/>
            <person name="Aroian R.V."/>
            <person name="Pafco B."/>
            <person name="Schwarz E.M."/>
        </authorList>
    </citation>
    <scope>NUCLEOTIDE SEQUENCE [LARGE SCALE GENOMIC DNA]</scope>
    <source>
        <strain evidence="2 3">Aroian</strain>
        <tissue evidence="2">Whole animal</tissue>
    </source>
</reference>
<evidence type="ECO:0000256" key="1">
    <source>
        <dbReference type="SAM" id="MobiDB-lite"/>
    </source>
</evidence>
<dbReference type="Proteomes" id="UP001303046">
    <property type="component" value="Unassembled WGS sequence"/>
</dbReference>
<protein>
    <submittedName>
        <fullName evidence="2">Uncharacterized protein</fullName>
    </submittedName>
</protein>
<feature type="region of interest" description="Disordered" evidence="1">
    <location>
        <begin position="30"/>
        <end position="64"/>
    </location>
</feature>
<proteinExistence type="predicted"/>
<sequence length="269" mass="30384">MTGPKDEEWRRNFDNMHLFMLDYGPGMSLGMQIPSQSSRHRRKNEKTNASQDLPPLRSMLPRSVRPCTFGGSYLSRMTPRRDYVDDVEEEDLRAYEVDGWRVGYEVVMNGVGFAEVREDSSDSDDESVDDSGETTEASPYPEYRTLPMQIEEPVAGNARTSKDSEEDYSHFENSNLSVSEVISAVDTNATPSITMEFEQCLRDSLSSSEISSHEEIPHMPTNITLDSEKIEAIRSAMSGLSLPPPPHMVNLDDNQLCEFIREKIEGSRV</sequence>
<gene>
    <name evidence="2" type="primary">Necator_chrV.g19462</name>
    <name evidence="2" type="ORF">RB195_014670</name>
</gene>
<evidence type="ECO:0000313" key="3">
    <source>
        <dbReference type="Proteomes" id="UP001303046"/>
    </source>
</evidence>
<comment type="caution">
    <text evidence="2">The sequence shown here is derived from an EMBL/GenBank/DDBJ whole genome shotgun (WGS) entry which is preliminary data.</text>
</comment>
<feature type="compositionally biased region" description="Acidic residues" evidence="1">
    <location>
        <begin position="121"/>
        <end position="133"/>
    </location>
</feature>
<feature type="region of interest" description="Disordered" evidence="1">
    <location>
        <begin position="115"/>
        <end position="148"/>
    </location>
</feature>
<evidence type="ECO:0000313" key="2">
    <source>
        <dbReference type="EMBL" id="KAK6756394.1"/>
    </source>
</evidence>
<keyword evidence="3" id="KW-1185">Reference proteome</keyword>
<dbReference type="EMBL" id="JAVFWL010000005">
    <property type="protein sequence ID" value="KAK6756394.1"/>
    <property type="molecule type" value="Genomic_DNA"/>
</dbReference>
<name>A0ABR1E135_NECAM</name>
<organism evidence="2 3">
    <name type="scientific">Necator americanus</name>
    <name type="common">Human hookworm</name>
    <dbReference type="NCBI Taxonomy" id="51031"/>
    <lineage>
        <taxon>Eukaryota</taxon>
        <taxon>Metazoa</taxon>
        <taxon>Ecdysozoa</taxon>
        <taxon>Nematoda</taxon>
        <taxon>Chromadorea</taxon>
        <taxon>Rhabditida</taxon>
        <taxon>Rhabditina</taxon>
        <taxon>Rhabditomorpha</taxon>
        <taxon>Strongyloidea</taxon>
        <taxon>Ancylostomatidae</taxon>
        <taxon>Bunostominae</taxon>
        <taxon>Necator</taxon>
    </lineage>
</organism>